<dbReference type="PANTHER" id="PTHR42709">
    <property type="entry name" value="ALKALINE PHOSPHATASE LIKE PROTEIN"/>
    <property type="match status" value="1"/>
</dbReference>
<dbReference type="InterPro" id="IPR051311">
    <property type="entry name" value="DedA_domain"/>
</dbReference>
<dbReference type="RefSeq" id="WP_277583418.1">
    <property type="nucleotide sequence ID" value="NZ_JAMBPY010000005.1"/>
</dbReference>
<dbReference type="PANTHER" id="PTHR42709:SF6">
    <property type="entry name" value="UNDECAPRENYL PHOSPHATE TRANSPORTER A"/>
    <property type="match status" value="1"/>
</dbReference>
<dbReference type="EMBL" id="JAMBQA010000005">
    <property type="protein sequence ID" value="MDG0846704.1"/>
    <property type="molecule type" value="Genomic_DNA"/>
</dbReference>
<evidence type="ECO:0000256" key="7">
    <source>
        <dbReference type="SAM" id="Phobius"/>
    </source>
</evidence>
<feature type="transmembrane region" description="Helical" evidence="7">
    <location>
        <begin position="12"/>
        <end position="36"/>
    </location>
</feature>
<evidence type="ECO:0000259" key="8">
    <source>
        <dbReference type="Pfam" id="PF09335"/>
    </source>
</evidence>
<keyword evidence="4 7" id="KW-0812">Transmembrane</keyword>
<evidence type="ECO:0000256" key="2">
    <source>
        <dbReference type="ARBA" id="ARBA00010792"/>
    </source>
</evidence>
<comment type="similarity">
    <text evidence="2">Belongs to the DedA family.</text>
</comment>
<evidence type="ECO:0000256" key="5">
    <source>
        <dbReference type="ARBA" id="ARBA00022989"/>
    </source>
</evidence>
<gene>
    <name evidence="9" type="ORF">M4L89_10765</name>
</gene>
<dbReference type="Proteomes" id="UP001152422">
    <property type="component" value="Unassembled WGS sequence"/>
</dbReference>
<accession>A0A9X4QZE6</accession>
<evidence type="ECO:0000313" key="10">
    <source>
        <dbReference type="Proteomes" id="UP001152422"/>
    </source>
</evidence>
<keyword evidence="3" id="KW-1003">Cell membrane</keyword>
<keyword evidence="6 7" id="KW-0472">Membrane</keyword>
<evidence type="ECO:0000256" key="3">
    <source>
        <dbReference type="ARBA" id="ARBA00022475"/>
    </source>
</evidence>
<sequence length="216" mass="24806">MEQWITQFMEQYGYWGIGLLIFLENIFPPIPSEIILTFGGFMTTQSGLGYTGVLVTSTIGSVVGAIVLYGIGAWIGERNLYRIVDKYGKILRLKTKDLDKTIQWFEKYGYWTVFFCRFVPLLRSLISIPAGLTRMNIPLFILFTTVGTIIWNAVLIYLGQAVGGNWHTIVYYMDIYSRIIYIILAILIILSFGNGSNDKERKNKIDILPRLNFRFL</sequence>
<comment type="subcellular location">
    <subcellularLocation>
        <location evidence="1">Cell membrane</location>
        <topology evidence="1">Multi-pass membrane protein</topology>
    </subcellularLocation>
</comment>
<feature type="domain" description="VTT" evidence="8">
    <location>
        <begin position="30"/>
        <end position="160"/>
    </location>
</feature>
<dbReference type="GO" id="GO:0005886">
    <property type="term" value="C:plasma membrane"/>
    <property type="evidence" value="ECO:0007669"/>
    <property type="project" value="UniProtKB-SubCell"/>
</dbReference>
<name>A0A9X4QZE6_9STAP</name>
<evidence type="ECO:0000256" key="4">
    <source>
        <dbReference type="ARBA" id="ARBA00022692"/>
    </source>
</evidence>
<evidence type="ECO:0000256" key="6">
    <source>
        <dbReference type="ARBA" id="ARBA00023136"/>
    </source>
</evidence>
<reference evidence="9" key="1">
    <citation type="submission" date="2022-05" db="EMBL/GenBank/DDBJ databases">
        <title>Comparative genomics of Staphylococcus equorum isolates.</title>
        <authorList>
            <person name="Luelf R.H."/>
        </authorList>
    </citation>
    <scope>NUCLEOTIDE SEQUENCE</scope>
    <source>
        <strain evidence="9">TMW 2.2497</strain>
    </source>
</reference>
<dbReference type="InterPro" id="IPR032816">
    <property type="entry name" value="VTT_dom"/>
</dbReference>
<evidence type="ECO:0000256" key="1">
    <source>
        <dbReference type="ARBA" id="ARBA00004651"/>
    </source>
</evidence>
<feature type="transmembrane region" description="Helical" evidence="7">
    <location>
        <begin position="178"/>
        <end position="195"/>
    </location>
</feature>
<feature type="transmembrane region" description="Helical" evidence="7">
    <location>
        <begin position="138"/>
        <end position="158"/>
    </location>
</feature>
<dbReference type="Pfam" id="PF09335">
    <property type="entry name" value="VTT_dom"/>
    <property type="match status" value="1"/>
</dbReference>
<keyword evidence="10" id="KW-1185">Reference proteome</keyword>
<organism evidence="9 10">
    <name type="scientific">Staphylococcus equorum</name>
    <dbReference type="NCBI Taxonomy" id="246432"/>
    <lineage>
        <taxon>Bacteria</taxon>
        <taxon>Bacillati</taxon>
        <taxon>Bacillota</taxon>
        <taxon>Bacilli</taxon>
        <taxon>Bacillales</taxon>
        <taxon>Staphylococcaceae</taxon>
        <taxon>Staphylococcus</taxon>
    </lineage>
</organism>
<dbReference type="AlphaFoldDB" id="A0A9X4QZE6"/>
<comment type="caution">
    <text evidence="9">The sequence shown here is derived from an EMBL/GenBank/DDBJ whole genome shotgun (WGS) entry which is preliminary data.</text>
</comment>
<keyword evidence="5 7" id="KW-1133">Transmembrane helix</keyword>
<protein>
    <submittedName>
        <fullName evidence="9">DedA family protein</fullName>
    </submittedName>
</protein>
<feature type="transmembrane region" description="Helical" evidence="7">
    <location>
        <begin position="48"/>
        <end position="75"/>
    </location>
</feature>
<proteinExistence type="inferred from homology"/>
<evidence type="ECO:0000313" key="9">
    <source>
        <dbReference type="EMBL" id="MDG0846704.1"/>
    </source>
</evidence>